<dbReference type="OrthoDB" id="598413at2"/>
<evidence type="ECO:0000313" key="2">
    <source>
        <dbReference type="EMBL" id="AFY91184.1"/>
    </source>
</evidence>
<dbReference type="SUPFAM" id="SSF47598">
    <property type="entry name" value="Ribbon-helix-helix"/>
    <property type="match status" value="1"/>
</dbReference>
<protein>
    <recommendedName>
        <fullName evidence="1">Ribbon-helix-helix protein CopG domain-containing protein</fullName>
    </recommendedName>
</protein>
<dbReference type="GO" id="GO:0006355">
    <property type="term" value="P:regulation of DNA-templated transcription"/>
    <property type="evidence" value="ECO:0007669"/>
    <property type="project" value="InterPro"/>
</dbReference>
<dbReference type="KEGG" id="cthe:Chro_5846"/>
<reference evidence="2 3" key="1">
    <citation type="submission" date="2012-06" db="EMBL/GenBank/DDBJ databases">
        <title>Finished plasmid 1 of genome of Chroococcidiopsis thermalis PCC 7203.</title>
        <authorList>
            <consortium name="US DOE Joint Genome Institute"/>
            <person name="Gugger M."/>
            <person name="Coursin T."/>
            <person name="Rippka R."/>
            <person name="Tandeau De Marsac N."/>
            <person name="Huntemann M."/>
            <person name="Wei C.-L."/>
            <person name="Han J."/>
            <person name="Detter J.C."/>
            <person name="Han C."/>
            <person name="Tapia R."/>
            <person name="Davenport K."/>
            <person name="Daligault H."/>
            <person name="Erkkila T."/>
            <person name="Gu W."/>
            <person name="Munk A.C.C."/>
            <person name="Teshima H."/>
            <person name="Xu Y."/>
            <person name="Chain P."/>
            <person name="Chen A."/>
            <person name="Krypides N."/>
            <person name="Mavromatis K."/>
            <person name="Markowitz V."/>
            <person name="Szeto E."/>
            <person name="Ivanova N."/>
            <person name="Mikhailova N."/>
            <person name="Ovchinnikova G."/>
            <person name="Pagani I."/>
            <person name="Pati A."/>
            <person name="Goodwin L."/>
            <person name="Peters L."/>
            <person name="Pitluck S."/>
            <person name="Woyke T."/>
            <person name="Kerfeld C."/>
        </authorList>
    </citation>
    <scope>NUCLEOTIDE SEQUENCE [LARGE SCALE GENOMIC DNA]</scope>
    <source>
        <strain evidence="2 3">PCC 7203</strain>
        <plasmid evidence="2 3">pCHRO.01</plasmid>
    </source>
</reference>
<dbReference type="InterPro" id="IPR002145">
    <property type="entry name" value="CopG"/>
</dbReference>
<feature type="domain" description="Ribbon-helix-helix protein CopG" evidence="1">
    <location>
        <begin position="4"/>
        <end position="34"/>
    </location>
</feature>
<dbReference type="PATRIC" id="fig|251229.3.peg.6835"/>
<keyword evidence="3" id="KW-1185">Reference proteome</keyword>
<dbReference type="EMBL" id="CP003598">
    <property type="protein sequence ID" value="AFY91184.1"/>
    <property type="molecule type" value="Genomic_DNA"/>
</dbReference>
<evidence type="ECO:0000313" key="3">
    <source>
        <dbReference type="Proteomes" id="UP000010384"/>
    </source>
</evidence>
<sequence>MATLTIRLPDDKHERLKELARRRNISVNKLMEELSTIALAEFDAETRFRAMAAKGNVEAGLVLLDRLDSELAE</sequence>
<dbReference type="Proteomes" id="UP000010384">
    <property type="component" value="Plasmid pCHRO.01"/>
</dbReference>
<dbReference type="RefSeq" id="WP_015163121.1">
    <property type="nucleotide sequence ID" value="NC_019699.1"/>
</dbReference>
<dbReference type="AlphaFoldDB" id="K9UAC0"/>
<geneLocation type="plasmid" evidence="2 3">
    <name>pCHRO.01</name>
</geneLocation>
<evidence type="ECO:0000259" key="1">
    <source>
        <dbReference type="Pfam" id="PF01402"/>
    </source>
</evidence>
<gene>
    <name evidence="2" type="ORF">Chro_5846</name>
</gene>
<dbReference type="Pfam" id="PF01402">
    <property type="entry name" value="RHH_1"/>
    <property type="match status" value="1"/>
</dbReference>
<dbReference type="InterPro" id="IPR010985">
    <property type="entry name" value="Ribbon_hlx_hlx"/>
</dbReference>
<dbReference type="InParanoid" id="K9UAC0"/>
<organism evidence="2 3">
    <name type="scientific">Chroococcidiopsis thermalis (strain PCC 7203)</name>
    <dbReference type="NCBI Taxonomy" id="251229"/>
    <lineage>
        <taxon>Bacteria</taxon>
        <taxon>Bacillati</taxon>
        <taxon>Cyanobacteriota</taxon>
        <taxon>Cyanophyceae</taxon>
        <taxon>Chroococcidiopsidales</taxon>
        <taxon>Chroococcidiopsidaceae</taxon>
        <taxon>Chroococcidiopsis</taxon>
    </lineage>
</organism>
<dbReference type="HOGENOM" id="CLU_190803_0_0_3"/>
<accession>K9UAC0</accession>
<proteinExistence type="predicted"/>
<name>K9UAC0_CHRTP</name>
<keyword evidence="2" id="KW-0614">Plasmid</keyword>